<keyword evidence="14" id="KW-0378">Hydrolase</keyword>
<organism evidence="28 29">
    <name type="scientific">Striga asiatica</name>
    <name type="common">Asiatic witchweed</name>
    <name type="synonym">Buchnera asiatica</name>
    <dbReference type="NCBI Taxonomy" id="4170"/>
    <lineage>
        <taxon>Eukaryota</taxon>
        <taxon>Viridiplantae</taxon>
        <taxon>Streptophyta</taxon>
        <taxon>Embryophyta</taxon>
        <taxon>Tracheophyta</taxon>
        <taxon>Spermatophyta</taxon>
        <taxon>Magnoliopsida</taxon>
        <taxon>eudicotyledons</taxon>
        <taxon>Gunneridae</taxon>
        <taxon>Pentapetalae</taxon>
        <taxon>asterids</taxon>
        <taxon>lamiids</taxon>
        <taxon>Lamiales</taxon>
        <taxon>Orobanchaceae</taxon>
        <taxon>Buchnereae</taxon>
        <taxon>Striga</taxon>
    </lineage>
</organism>
<evidence type="ECO:0000256" key="20">
    <source>
        <dbReference type="ARBA" id="ARBA00023134"/>
    </source>
</evidence>
<comment type="catalytic activity">
    <reaction evidence="24">
        <text>an alpha-D-Man-(1-&gt;2)-alpha-D-Man-(1-&gt;2)-alpha-D-Man-(1-&gt;3)-[alpha-D-Man-(1-&gt;6)]-beta-D-Man-(1-&gt;4)-beta-D-GlcNAc-(1-&gt;4)-alpha-D-GlcNAc-diphospho-di-trans,poly-cis-dolichol + a di-trans,poly-cis-dolichyl beta-D-mannosyl phosphate = an alpha-D-Man-(1-&gt;2)-alpha-D-Man-(1-&gt;2)-alpha-D-Man-(1-&gt;3)-[alpha-D-Man-(1-&gt;3)-alpha-D-Man-(1-&gt;6)]-beta-D-Man-(1-&gt;4)-beta-D-GlcNAc-(1-&gt;4)-alpha-D-GlcNAc-diphospho-di-trans,poly-cis-dolichol + a di-trans,poly-cis-dolichyl phosphate + H(+)</text>
        <dbReference type="Rhea" id="RHEA:29527"/>
        <dbReference type="Rhea" id="RHEA-COMP:19498"/>
        <dbReference type="Rhea" id="RHEA-COMP:19501"/>
        <dbReference type="Rhea" id="RHEA-COMP:19516"/>
        <dbReference type="Rhea" id="RHEA-COMP:19517"/>
        <dbReference type="ChEBI" id="CHEBI:15378"/>
        <dbReference type="ChEBI" id="CHEBI:57683"/>
        <dbReference type="ChEBI" id="CHEBI:58211"/>
        <dbReference type="ChEBI" id="CHEBI:132515"/>
        <dbReference type="ChEBI" id="CHEBI:132516"/>
        <dbReference type="EC" id="2.4.1.258"/>
    </reaction>
    <physiologicalReaction direction="left-to-right" evidence="24">
        <dbReference type="Rhea" id="RHEA:29528"/>
    </physiologicalReaction>
</comment>
<dbReference type="Pfam" id="PF04548">
    <property type="entry name" value="AIG1"/>
    <property type="match status" value="1"/>
</dbReference>
<feature type="compositionally biased region" description="Polar residues" evidence="25">
    <location>
        <begin position="520"/>
        <end position="536"/>
    </location>
</feature>
<feature type="compositionally biased region" description="Basic and acidic residues" evidence="25">
    <location>
        <begin position="366"/>
        <end position="382"/>
    </location>
</feature>
<keyword evidence="11 26" id="KW-0812">Transmembrane</keyword>
<dbReference type="PANTHER" id="PTHR12646:SF0">
    <property type="entry name" value="DOL-P-MAN:MAN(5)GLCNAC(2)-PP-DOL ALPHA-1,3-MANNOSYLTRANSFERASE"/>
    <property type="match status" value="1"/>
</dbReference>
<evidence type="ECO:0000256" key="22">
    <source>
        <dbReference type="ARBA" id="ARBA00023766"/>
    </source>
</evidence>
<comment type="caution">
    <text evidence="28">The sequence shown here is derived from an EMBL/GenBank/DDBJ whole genome shotgun (WGS) entry which is preliminary data.</text>
</comment>
<dbReference type="FunFam" id="3.40.50.300:FF:000413">
    <property type="entry name" value="Translocase of chloroplast 120, chloroplastic"/>
    <property type="match status" value="1"/>
</dbReference>
<dbReference type="InterPro" id="IPR005690">
    <property type="entry name" value="Toc86_159"/>
</dbReference>
<keyword evidence="9 28" id="KW-0328">Glycosyltransferase</keyword>
<dbReference type="PROSITE" id="PS51720">
    <property type="entry name" value="G_AIG1"/>
    <property type="match status" value="1"/>
</dbReference>
<feature type="region of interest" description="Disordered" evidence="25">
    <location>
        <begin position="1"/>
        <end position="126"/>
    </location>
</feature>
<evidence type="ECO:0000256" key="10">
    <source>
        <dbReference type="ARBA" id="ARBA00022679"/>
    </source>
</evidence>
<keyword evidence="20" id="KW-0342">GTP-binding</keyword>
<evidence type="ECO:0000313" key="29">
    <source>
        <dbReference type="Proteomes" id="UP000325081"/>
    </source>
</evidence>
<feature type="region of interest" description="Disordered" evidence="25">
    <location>
        <begin position="207"/>
        <end position="229"/>
    </location>
</feature>
<keyword evidence="29" id="KW-1185">Reference proteome</keyword>
<feature type="compositionally biased region" description="Basic and acidic residues" evidence="25">
    <location>
        <begin position="288"/>
        <end position="299"/>
    </location>
</feature>
<evidence type="ECO:0000256" key="13">
    <source>
        <dbReference type="ARBA" id="ARBA00022741"/>
    </source>
</evidence>
<feature type="transmembrane region" description="Helical" evidence="26">
    <location>
        <begin position="1863"/>
        <end position="1880"/>
    </location>
</feature>
<feature type="transmembrane region" description="Helical" evidence="26">
    <location>
        <begin position="1588"/>
        <end position="1605"/>
    </location>
</feature>
<feature type="transmembrane region" description="Helical" evidence="26">
    <location>
        <begin position="1535"/>
        <end position="1556"/>
    </location>
</feature>
<dbReference type="PANTHER" id="PTHR12646">
    <property type="entry name" value="NOT56 - RELATED"/>
    <property type="match status" value="1"/>
</dbReference>
<dbReference type="Pfam" id="PF05208">
    <property type="entry name" value="ALG3"/>
    <property type="match status" value="1"/>
</dbReference>
<sequence>MESKEATSYPAVEAPTGSFAPPSFQSSNAVENPSVLNKNIELSDDNDDKSKGDGKGAASEDEGFVSGNEEFEPESNKAVVEEIVVGGGAEKEDKDKESYGVEKASGDFDSVQKAGGNPDGGLVEGSGTEVLVGEEVNMVVEGAEIEGKEKKDSLSVGPEKEVEEVSVEELKFADAADEKSLQEADSLVDHIDVDVVAPGVAVVGGAEENEDVVAEPPEEVAEPEKVEVAEPEKVEVAEPEKVEVAELEKVEVSEPEKVEVASRGDVELTSEGDSVVDNIQVDVVGSGDKGDEKVEREEAPLELESVGGFTEKSTGEVVVQNTADAVEGKPLQPEHVVVAGEKNEDLGIGAENNDSVERGAVMDAEDGQKKSEVDSEGTKNEIEADIFSETAKPKEIHEGEVARSHPDDSISDEDADDMIFGSSDAARKFIEELEQESHALADSSHELAREIDGQIVTDSEEEEDETDDDEGDGKELLDSAALASLLKAVTGSDANGGSVTITSQDGSRLFSVERPAGLGSSLQSLRPGPRQNTPSFSLDDAKRMAMKLEMEQRDDLDFSVNMLVLGKDGVGKSATINSIFGEEKTTIDAFEAGTDSVKEISGFIDGVKVCIVDTPGLKRSVMEQGHNRSILSSVKKFTKKTPADVVLYVDRLDSQSRDLNDLPLLKTINTILGSSIWRSAVIALTHSASAPPDGPSGAPLSYEVFVSQRSHVVQQSIGQSVGDLRMMVPSLTNPVSLVENHPSCRKNRDGHKILPNGQVWRPQLLLLCYSMKILSEANSISKPQDLFDHRKLFGFRARSPPLPYMLSSMLQSRSHPKLPSELGGDNADSDIDLDDFSDSDHEGGEEDEYDQLPPFKPLRKAQIAKLTREQRIAYFEEYDYRVKLLQKKQWKEELRRMREFKKRGGRGNDYNNPSAADNDDEADSGSAAPVAVPLPDMALPPSFDGDNPAYRYRFLEPTSQFLARPVLDTHGWDHDCGYDGVNVEHSLAILNRFPATYTFQITKDKKDFTVSLDSSIATRLGENVSTLAGFDVQSMGKQLAYIFRGETKIKKVMKNKVTGGVSFTVLGENVVPAFKIEDQITFAKRHTLVGSAGVVRSKHESAYGANFELQSRDDDYPIGQVRSTLSLSMVKWRGDLALGLNGLVQLGLGRNSKVTVKAGINNKMSGQVSLRTSSTDHLSLALAAVIPTALSVYRKLFLAEGEKQKVWVFIEAVLVMCLGYKRVERLASQRSTRAQAGNMEEEEMKAILREAFGDSSSDSDGEPSDDRRRRVNASNSIWEPVAEISGLWICRDFLTAEQQSSLLSAIEEEGYLADASRNQAMRFGNLPPWANELSCIIRDNVLLDDFPSKCMDPTFSDSSKESRIFPPEILWREPLFDQFIVNIYQPESDIPYGMQGICAHVDLMRFEDGIAIISLESSCVMHFSSVEDEVKGSVVPTAKIPVLLTPGSLVLMWGEARYLWKHEINRKPGFQIWQGREIEQKRRLTKLKPISAGAEFLTPMPRPATPTRSAAAGSKTAVEYRSVIRKIVKSRKTSFALAVLIADAVLVSLVISYVPYTKIDWDAYMSQVSGFLGGERDYSKLGGDTGPLVYPAGFLYIYSAIQYVTGGRVFPAQILFGVLYIVNLGMVMLIYLKTDVVPWWTVCLLALSKRVHSIFVLRLFNDCFATTLLHAAVISFLYQKWHLGLVIFSGAVSVKMNVLLYAPPLLLLLIKAMNPFGVVSSGVGAALVQINSLSLILLNSSCSVSSHLSVNFKFVPEPVFVSRGFAMFLLAAHLIMLALFAHFRWCRGIVYSLALKAQSAEAQDVSSKFVFSQSKLKSAYNRTYFYSLPYLLWRTPFPTWLRLTLFVTVEFCWNVYPSNVYSSTMLLGAHLLILCGLWIVPTEYPYADHTSDKSA</sequence>
<feature type="transmembrane region" description="Helical" evidence="26">
    <location>
        <begin position="1685"/>
        <end position="1710"/>
    </location>
</feature>
<dbReference type="GO" id="GO:0009707">
    <property type="term" value="C:chloroplast outer membrane"/>
    <property type="evidence" value="ECO:0007669"/>
    <property type="project" value="UniProtKB-SubCell"/>
</dbReference>
<keyword evidence="6" id="KW-0813">Transport</keyword>
<keyword evidence="7" id="KW-0150">Chloroplast</keyword>
<dbReference type="GO" id="GO:0045036">
    <property type="term" value="P:protein targeting to chloroplast"/>
    <property type="evidence" value="ECO:0007669"/>
    <property type="project" value="InterPro"/>
</dbReference>
<evidence type="ECO:0000256" key="9">
    <source>
        <dbReference type="ARBA" id="ARBA00022676"/>
    </source>
</evidence>
<dbReference type="NCBIfam" id="TIGR00993">
    <property type="entry name" value="3a0901s04IAP86"/>
    <property type="match status" value="1"/>
</dbReference>
<keyword evidence="12" id="KW-0479">Metal-binding</keyword>
<evidence type="ECO:0000256" key="3">
    <source>
        <dbReference type="ARBA" id="ARBA00004922"/>
    </source>
</evidence>
<keyword evidence="19 26" id="KW-1133">Transmembrane helix</keyword>
<evidence type="ECO:0000256" key="14">
    <source>
        <dbReference type="ARBA" id="ARBA00022801"/>
    </source>
</evidence>
<dbReference type="InterPro" id="IPR027417">
    <property type="entry name" value="P-loop_NTPase"/>
</dbReference>
<comment type="subcellular location">
    <subcellularLocation>
        <location evidence="2">Endoplasmic reticulum membrane</location>
        <topology evidence="2">Multi-pass membrane protein</topology>
    </subcellularLocation>
    <subcellularLocation>
        <location evidence="22">Plastid</location>
        <location evidence="22">Chloroplast outer membrane</location>
        <topology evidence="22">Single-pass membrane protein</topology>
    </subcellularLocation>
</comment>
<evidence type="ECO:0000256" key="17">
    <source>
        <dbReference type="ARBA" id="ARBA00022842"/>
    </source>
</evidence>
<feature type="region of interest" description="Disordered" evidence="25">
    <location>
        <begin position="340"/>
        <end position="417"/>
    </location>
</feature>
<dbReference type="Pfam" id="PF11886">
    <property type="entry name" value="TOC159_MAD"/>
    <property type="match status" value="1"/>
</dbReference>
<evidence type="ECO:0000313" key="28">
    <source>
        <dbReference type="EMBL" id="GER24739.1"/>
    </source>
</evidence>
<keyword evidence="13" id="KW-0547">Nucleotide-binding</keyword>
<dbReference type="GO" id="GO:0015031">
    <property type="term" value="P:protein transport"/>
    <property type="evidence" value="ECO:0007669"/>
    <property type="project" value="UniProtKB-KW"/>
</dbReference>
<evidence type="ECO:0000256" key="26">
    <source>
        <dbReference type="SAM" id="Phobius"/>
    </source>
</evidence>
<evidence type="ECO:0000256" key="25">
    <source>
        <dbReference type="SAM" id="MobiDB-lite"/>
    </source>
</evidence>
<feature type="transmembrane region" description="Helical" evidence="26">
    <location>
        <begin position="1716"/>
        <end position="1738"/>
    </location>
</feature>
<dbReference type="SUPFAM" id="SSF51197">
    <property type="entry name" value="Clavaminate synthase-like"/>
    <property type="match status" value="1"/>
</dbReference>
<evidence type="ECO:0000256" key="8">
    <source>
        <dbReference type="ARBA" id="ARBA00022640"/>
    </source>
</evidence>
<feature type="region of interest" description="Disordered" evidence="25">
    <location>
        <begin position="281"/>
        <end position="314"/>
    </location>
</feature>
<comment type="similarity">
    <text evidence="23">Belongs to the TRAFAC class TrmE-Era-EngA-EngB-Septin-like GTPase superfamily. AIG1/Toc34/Toc159-like paraseptin GTPase family. TOC159 subfamily.</text>
</comment>
<evidence type="ECO:0000256" key="23">
    <source>
        <dbReference type="ARBA" id="ARBA00023775"/>
    </source>
</evidence>
<evidence type="ECO:0000256" key="15">
    <source>
        <dbReference type="ARBA" id="ARBA00022805"/>
    </source>
</evidence>
<keyword evidence="15" id="KW-1002">Plastid outer membrane</keyword>
<feature type="compositionally biased region" description="Acidic residues" evidence="25">
    <location>
        <begin position="59"/>
        <end position="73"/>
    </location>
</feature>
<feature type="compositionally biased region" description="Polar residues" evidence="25">
    <location>
        <begin position="23"/>
        <end position="37"/>
    </location>
</feature>
<feature type="transmembrane region" description="Helical" evidence="26">
    <location>
        <begin position="1652"/>
        <end position="1678"/>
    </location>
</feature>
<reference evidence="29" key="1">
    <citation type="journal article" date="2019" name="Curr. Biol.">
        <title>Genome Sequence of Striga asiatica Provides Insight into the Evolution of Plant Parasitism.</title>
        <authorList>
            <person name="Yoshida S."/>
            <person name="Kim S."/>
            <person name="Wafula E.K."/>
            <person name="Tanskanen J."/>
            <person name="Kim Y.M."/>
            <person name="Honaas L."/>
            <person name="Yang Z."/>
            <person name="Spallek T."/>
            <person name="Conn C.E."/>
            <person name="Ichihashi Y."/>
            <person name="Cheong K."/>
            <person name="Cui S."/>
            <person name="Der J.P."/>
            <person name="Gundlach H."/>
            <person name="Jiao Y."/>
            <person name="Hori C."/>
            <person name="Ishida J.K."/>
            <person name="Kasahara H."/>
            <person name="Kiba T."/>
            <person name="Kim M.S."/>
            <person name="Koo N."/>
            <person name="Laohavisit A."/>
            <person name="Lee Y.H."/>
            <person name="Lumba S."/>
            <person name="McCourt P."/>
            <person name="Mortimer J.C."/>
            <person name="Mutuku J.M."/>
            <person name="Nomura T."/>
            <person name="Sasaki-Sekimoto Y."/>
            <person name="Seto Y."/>
            <person name="Wang Y."/>
            <person name="Wakatake T."/>
            <person name="Sakakibara H."/>
            <person name="Demura T."/>
            <person name="Yamaguchi S."/>
            <person name="Yoneyama K."/>
            <person name="Manabe R.I."/>
            <person name="Nelson D.C."/>
            <person name="Schulman A.H."/>
            <person name="Timko M.P."/>
            <person name="dePamphilis C.W."/>
            <person name="Choi D."/>
            <person name="Shirasu K."/>
        </authorList>
    </citation>
    <scope>NUCLEOTIDE SEQUENCE [LARGE SCALE GENOMIC DNA]</scope>
    <source>
        <strain evidence="29">cv. UVA1</strain>
    </source>
</reference>
<feature type="domain" description="AIG1-type G" evidence="27">
    <location>
        <begin position="557"/>
        <end position="791"/>
    </location>
</feature>
<dbReference type="GO" id="GO:0046872">
    <property type="term" value="F:metal ion binding"/>
    <property type="evidence" value="ECO:0007669"/>
    <property type="project" value="UniProtKB-KW"/>
</dbReference>
<dbReference type="InterPro" id="IPR007873">
    <property type="entry name" value="Glycosyltransferase_ALG3"/>
</dbReference>
<dbReference type="EC" id="2.4.1.258" evidence="5"/>
<evidence type="ECO:0000256" key="24">
    <source>
        <dbReference type="ARBA" id="ARBA00049506"/>
    </source>
</evidence>
<protein>
    <recommendedName>
        <fullName evidence="5">dolichyl-P-Man:Man5GlcNAc2-PP-dolichol alpha-1,3-mannosyltransferase</fullName>
        <ecNumber evidence="5">2.4.1.258</ecNumber>
    </recommendedName>
</protein>
<feature type="compositionally biased region" description="Acidic residues" evidence="25">
    <location>
        <begin position="458"/>
        <end position="472"/>
    </location>
</feature>
<keyword evidence="17" id="KW-0460">Magnesium</keyword>
<feature type="transmembrane region" description="Helical" evidence="26">
    <location>
        <begin position="1759"/>
        <end position="1783"/>
    </location>
</feature>
<evidence type="ECO:0000256" key="7">
    <source>
        <dbReference type="ARBA" id="ARBA00022528"/>
    </source>
</evidence>
<evidence type="ECO:0000256" key="21">
    <source>
        <dbReference type="ARBA" id="ARBA00023136"/>
    </source>
</evidence>
<dbReference type="GO" id="GO:0005525">
    <property type="term" value="F:GTP binding"/>
    <property type="evidence" value="ECO:0007669"/>
    <property type="project" value="UniProtKB-KW"/>
</dbReference>
<comment type="pathway">
    <text evidence="3">Protein modification; protein glycosylation.</text>
</comment>
<feature type="compositionally biased region" description="Acidic residues" evidence="25">
    <location>
        <begin position="207"/>
        <end position="221"/>
    </location>
</feature>
<proteinExistence type="inferred from homology"/>
<dbReference type="EMBL" id="BKCP01000001">
    <property type="protein sequence ID" value="GER24739.1"/>
    <property type="molecule type" value="Genomic_DNA"/>
</dbReference>
<evidence type="ECO:0000259" key="27">
    <source>
        <dbReference type="PROSITE" id="PS51720"/>
    </source>
</evidence>
<evidence type="ECO:0000256" key="4">
    <source>
        <dbReference type="ARBA" id="ARBA00007879"/>
    </source>
</evidence>
<feature type="region of interest" description="Disordered" evidence="25">
    <location>
        <begin position="1250"/>
        <end position="1271"/>
    </location>
</feature>
<accession>A0A5A7NW54</accession>
<evidence type="ECO:0000256" key="18">
    <source>
        <dbReference type="ARBA" id="ARBA00022927"/>
    </source>
</evidence>
<dbReference type="GO" id="GO:0052925">
    <property type="term" value="F:dol-P-Man:Man(5)GlcNAc(2)-PP-Dol alpha-1,3-mannosyltransferase activity"/>
    <property type="evidence" value="ECO:0007669"/>
    <property type="project" value="UniProtKB-EC"/>
</dbReference>
<dbReference type="CDD" id="cd01853">
    <property type="entry name" value="Toc34_like"/>
    <property type="match status" value="1"/>
</dbReference>
<gene>
    <name evidence="28" type="ORF">STAS_00277</name>
</gene>
<feature type="region of interest" description="Disordered" evidence="25">
    <location>
        <begin position="813"/>
        <end position="854"/>
    </location>
</feature>
<dbReference type="InterPro" id="IPR006703">
    <property type="entry name" value="G_AIG1"/>
</dbReference>
<feature type="region of interest" description="Disordered" evidence="25">
    <location>
        <begin position="518"/>
        <end position="537"/>
    </location>
</feature>
<evidence type="ECO:0000256" key="1">
    <source>
        <dbReference type="ARBA" id="ARBA00001946"/>
    </source>
</evidence>
<comment type="similarity">
    <text evidence="4">Belongs to the alkB family.</text>
</comment>
<feature type="transmembrane region" description="Helical" evidence="26">
    <location>
        <begin position="1612"/>
        <end position="1632"/>
    </location>
</feature>
<evidence type="ECO:0000256" key="16">
    <source>
        <dbReference type="ARBA" id="ARBA00022824"/>
    </source>
</evidence>
<dbReference type="Gene3D" id="2.60.120.590">
    <property type="entry name" value="Alpha-ketoglutarate-dependent dioxygenase AlkB-like"/>
    <property type="match status" value="1"/>
</dbReference>
<feature type="compositionally biased region" description="Acidic residues" evidence="25">
    <location>
        <begin position="827"/>
        <end position="850"/>
    </location>
</feature>
<comment type="cofactor">
    <cofactor evidence="1">
        <name>Mg(2+)</name>
        <dbReference type="ChEBI" id="CHEBI:18420"/>
    </cofactor>
</comment>
<dbReference type="InterPro" id="IPR024283">
    <property type="entry name" value="TOC159_MAD"/>
</dbReference>
<evidence type="ECO:0000256" key="11">
    <source>
        <dbReference type="ARBA" id="ARBA00022692"/>
    </source>
</evidence>
<dbReference type="Gene3D" id="3.40.50.300">
    <property type="entry name" value="P-loop containing nucleotide triphosphate hydrolases"/>
    <property type="match status" value="1"/>
</dbReference>
<keyword evidence="8" id="KW-0934">Plastid</keyword>
<evidence type="ECO:0000256" key="5">
    <source>
        <dbReference type="ARBA" id="ARBA00011964"/>
    </source>
</evidence>
<keyword evidence="10 28" id="KW-0808">Transferase</keyword>
<evidence type="ECO:0000256" key="19">
    <source>
        <dbReference type="ARBA" id="ARBA00022989"/>
    </source>
</evidence>
<dbReference type="SUPFAM" id="SSF52540">
    <property type="entry name" value="P-loop containing nucleoside triphosphate hydrolases"/>
    <property type="match status" value="1"/>
</dbReference>
<feature type="compositionally biased region" description="Basic and acidic residues" evidence="25">
    <location>
        <begin position="391"/>
        <end position="408"/>
    </location>
</feature>
<dbReference type="InterPro" id="IPR037151">
    <property type="entry name" value="AlkB-like_sf"/>
</dbReference>
<keyword evidence="16" id="KW-0256">Endoplasmic reticulum</keyword>
<evidence type="ECO:0000256" key="2">
    <source>
        <dbReference type="ARBA" id="ARBA00004477"/>
    </source>
</evidence>
<evidence type="ECO:0000256" key="6">
    <source>
        <dbReference type="ARBA" id="ARBA00022448"/>
    </source>
</evidence>
<feature type="region of interest" description="Disordered" evidence="25">
    <location>
        <begin position="903"/>
        <end position="930"/>
    </location>
</feature>
<dbReference type="GO" id="GO:0005789">
    <property type="term" value="C:endoplasmic reticulum membrane"/>
    <property type="evidence" value="ECO:0007669"/>
    <property type="project" value="UniProtKB-SubCell"/>
</dbReference>
<name>A0A5A7NW54_STRAF</name>
<keyword evidence="18" id="KW-0653">Protein transport</keyword>
<feature type="region of interest" description="Disordered" evidence="25">
    <location>
        <begin position="453"/>
        <end position="474"/>
    </location>
</feature>
<feature type="compositionally biased region" description="Basic and acidic residues" evidence="25">
    <location>
        <begin position="89"/>
        <end position="106"/>
    </location>
</feature>
<evidence type="ECO:0000256" key="12">
    <source>
        <dbReference type="ARBA" id="ARBA00022723"/>
    </source>
</evidence>
<dbReference type="OrthoDB" id="8954335at2759"/>
<dbReference type="Proteomes" id="UP000325081">
    <property type="component" value="Unassembled WGS sequence"/>
</dbReference>
<dbReference type="GO" id="GO:0003924">
    <property type="term" value="F:GTPase activity"/>
    <property type="evidence" value="ECO:0007669"/>
    <property type="project" value="InterPro"/>
</dbReference>
<keyword evidence="21 26" id="KW-0472">Membrane</keyword>